<organism evidence="9 10">
    <name type="scientific">Acaryochloris marina (strain MBIC 11017)</name>
    <dbReference type="NCBI Taxonomy" id="329726"/>
    <lineage>
        <taxon>Bacteria</taxon>
        <taxon>Bacillati</taxon>
        <taxon>Cyanobacteriota</taxon>
        <taxon>Cyanophyceae</taxon>
        <taxon>Acaryochloridales</taxon>
        <taxon>Acaryochloridaceae</taxon>
        <taxon>Acaryochloris</taxon>
    </lineage>
</organism>
<gene>
    <name evidence="9" type="ordered locus">AM1_4274</name>
</gene>
<reference evidence="9 10" key="1">
    <citation type="journal article" date="2008" name="Proc. Natl. Acad. Sci. U.S.A.">
        <title>Niche adaptation and genome expansion in the chlorophyll d-producing cyanobacterium Acaryochloris marina.</title>
        <authorList>
            <person name="Swingley W.D."/>
            <person name="Chen M."/>
            <person name="Cheung P.C."/>
            <person name="Conrad A.L."/>
            <person name="Dejesa L.C."/>
            <person name="Hao J."/>
            <person name="Honchak B.M."/>
            <person name="Karbach L.E."/>
            <person name="Kurdoglu A."/>
            <person name="Lahiri S."/>
            <person name="Mastrian S.D."/>
            <person name="Miyashita H."/>
            <person name="Page L."/>
            <person name="Ramakrishna P."/>
            <person name="Satoh S."/>
            <person name="Sattley W.M."/>
            <person name="Shimada Y."/>
            <person name="Taylor H.L."/>
            <person name="Tomo T."/>
            <person name="Tsuchiya T."/>
            <person name="Wang Z.T."/>
            <person name="Raymond J."/>
            <person name="Mimuro M."/>
            <person name="Blankenship R.E."/>
            <person name="Touchman J.W."/>
        </authorList>
    </citation>
    <scope>NUCLEOTIDE SEQUENCE [LARGE SCALE GENOMIC DNA]</scope>
    <source>
        <strain evidence="10">MBIC 11017</strain>
    </source>
</reference>
<dbReference type="PANTHER" id="PTHR36838:SF1">
    <property type="entry name" value="SLR1864 PROTEIN"/>
    <property type="match status" value="1"/>
</dbReference>
<keyword evidence="6 8" id="KW-1133">Transmembrane helix</keyword>
<feature type="transmembrane region" description="Helical" evidence="8">
    <location>
        <begin position="92"/>
        <end position="111"/>
    </location>
</feature>
<protein>
    <submittedName>
        <fullName evidence="9">Auxin efflux carrier, putative</fullName>
    </submittedName>
</protein>
<feature type="transmembrane region" description="Helical" evidence="8">
    <location>
        <begin position="56"/>
        <end position="80"/>
    </location>
</feature>
<evidence type="ECO:0000256" key="4">
    <source>
        <dbReference type="ARBA" id="ARBA00022475"/>
    </source>
</evidence>
<proteinExistence type="inferred from homology"/>
<sequence length="299" mass="31119">MTALLPAILPVSLIICIGYLAGKTLKLDYQTLSHLAIYILVPALIASSLYRNTLSLQSAAGLIAGYLLTTLTLAVIVLLISRGLKLSPPVKMSLLATTLFGNVGNLGLPMVSFTLGAAGLERAIIYLISAAILMAGVGPALLNTSGLRAGLALTLKLPLFWAMLAGLLLQVSGLQLPFRLDEGIAMLGNAAIPIALVTLGMQLAQNPLQIGQYELMAASLRLLLAPLIALGIGTSLRLAPLDLQVLVLQSAMPTAVNTLIWVNEFGGEPARVARSIIGSTLLSLVTLPILLGLIPSIGP</sequence>
<feature type="transmembrane region" description="Helical" evidence="8">
    <location>
        <begin position="6"/>
        <end position="25"/>
    </location>
</feature>
<dbReference type="eggNOG" id="COG0679">
    <property type="taxonomic scope" value="Bacteria"/>
</dbReference>
<dbReference type="Proteomes" id="UP000000268">
    <property type="component" value="Chromosome"/>
</dbReference>
<keyword evidence="7 8" id="KW-0472">Membrane</keyword>
<keyword evidence="10" id="KW-1185">Reference proteome</keyword>
<dbReference type="OrthoDB" id="527159at2"/>
<dbReference type="STRING" id="329726.AM1_4274"/>
<evidence type="ECO:0000313" key="9">
    <source>
        <dbReference type="EMBL" id="ABW29253.1"/>
    </source>
</evidence>
<evidence type="ECO:0000256" key="1">
    <source>
        <dbReference type="ARBA" id="ARBA00004651"/>
    </source>
</evidence>
<dbReference type="InterPro" id="IPR038770">
    <property type="entry name" value="Na+/solute_symporter_sf"/>
</dbReference>
<feature type="transmembrane region" description="Helical" evidence="8">
    <location>
        <begin position="275"/>
        <end position="297"/>
    </location>
</feature>
<keyword evidence="3" id="KW-0813">Transport</keyword>
<evidence type="ECO:0000256" key="8">
    <source>
        <dbReference type="SAM" id="Phobius"/>
    </source>
</evidence>
<comment type="similarity">
    <text evidence="2">Belongs to the auxin efflux carrier (TC 2.A.69) family.</text>
</comment>
<dbReference type="PANTHER" id="PTHR36838">
    <property type="entry name" value="AUXIN EFFLUX CARRIER FAMILY PROTEIN"/>
    <property type="match status" value="1"/>
</dbReference>
<evidence type="ECO:0000256" key="6">
    <source>
        <dbReference type="ARBA" id="ARBA00022989"/>
    </source>
</evidence>
<evidence type="ECO:0000256" key="7">
    <source>
        <dbReference type="ARBA" id="ARBA00023136"/>
    </source>
</evidence>
<dbReference type="Gene3D" id="1.20.1530.20">
    <property type="match status" value="1"/>
</dbReference>
<dbReference type="GO" id="GO:0005886">
    <property type="term" value="C:plasma membrane"/>
    <property type="evidence" value="ECO:0007669"/>
    <property type="project" value="UniProtKB-SubCell"/>
</dbReference>
<dbReference type="InterPro" id="IPR004776">
    <property type="entry name" value="Mem_transp_PIN-like"/>
</dbReference>
<dbReference type="EMBL" id="CP000828">
    <property type="protein sequence ID" value="ABW29253.1"/>
    <property type="molecule type" value="Genomic_DNA"/>
</dbReference>
<dbReference type="Pfam" id="PF03547">
    <property type="entry name" value="Mem_trans"/>
    <property type="match status" value="2"/>
</dbReference>
<dbReference type="RefSeq" id="WP_012164584.1">
    <property type="nucleotide sequence ID" value="NC_009925.1"/>
</dbReference>
<feature type="transmembrane region" description="Helical" evidence="8">
    <location>
        <begin position="32"/>
        <end position="50"/>
    </location>
</feature>
<feature type="transmembrane region" description="Helical" evidence="8">
    <location>
        <begin position="183"/>
        <end position="203"/>
    </location>
</feature>
<dbReference type="AlphaFoldDB" id="B0CDQ1"/>
<name>B0CDQ1_ACAM1</name>
<feature type="transmembrane region" description="Helical" evidence="8">
    <location>
        <begin position="215"/>
        <end position="239"/>
    </location>
</feature>
<dbReference type="KEGG" id="amr:AM1_4274"/>
<feature type="transmembrane region" description="Helical" evidence="8">
    <location>
        <begin position="123"/>
        <end position="142"/>
    </location>
</feature>
<comment type="subcellular location">
    <subcellularLocation>
        <location evidence="1">Cell membrane</location>
        <topology evidence="1">Multi-pass membrane protein</topology>
    </subcellularLocation>
</comment>
<keyword evidence="4" id="KW-1003">Cell membrane</keyword>
<feature type="transmembrane region" description="Helical" evidence="8">
    <location>
        <begin position="149"/>
        <end position="171"/>
    </location>
</feature>
<accession>B0CDQ1</accession>
<evidence type="ECO:0000313" key="10">
    <source>
        <dbReference type="Proteomes" id="UP000000268"/>
    </source>
</evidence>
<keyword evidence="5 8" id="KW-0812">Transmembrane</keyword>
<evidence type="ECO:0000256" key="5">
    <source>
        <dbReference type="ARBA" id="ARBA00022692"/>
    </source>
</evidence>
<evidence type="ECO:0000256" key="3">
    <source>
        <dbReference type="ARBA" id="ARBA00022448"/>
    </source>
</evidence>
<dbReference type="GO" id="GO:0055085">
    <property type="term" value="P:transmembrane transport"/>
    <property type="evidence" value="ECO:0007669"/>
    <property type="project" value="InterPro"/>
</dbReference>
<evidence type="ECO:0000256" key="2">
    <source>
        <dbReference type="ARBA" id="ARBA00010145"/>
    </source>
</evidence>
<dbReference type="HOGENOM" id="CLU_056175_4_0_3"/>